<accession>A0A497VGR7</accession>
<name>A0A497VGR7_9FLAO</name>
<dbReference type="AlphaFoldDB" id="A0A497VGR7"/>
<evidence type="ECO:0000313" key="4">
    <source>
        <dbReference type="Proteomes" id="UP000275027"/>
    </source>
</evidence>
<sequence>MLENILKLEGVHKLSNGEQKTIKGNGAIRGGGNDIIACVCPGTGNIVVGHADSCEVLTKLLCPQDS</sequence>
<evidence type="ECO:0000313" key="2">
    <source>
        <dbReference type="EMBL" id="RLJ35913.1"/>
    </source>
</evidence>
<dbReference type="RefSeq" id="WP_056072002.1">
    <property type="nucleotide sequence ID" value="NZ_CALHAS010000005.1"/>
</dbReference>
<evidence type="ECO:0000313" key="1">
    <source>
        <dbReference type="EMBL" id="PKW28582.1"/>
    </source>
</evidence>
<dbReference type="EMBL" id="RCCB01000010">
    <property type="protein sequence ID" value="RLJ35913.1"/>
    <property type="molecule type" value="Genomic_DNA"/>
</dbReference>
<evidence type="ECO:0000313" key="3">
    <source>
        <dbReference type="Proteomes" id="UP000233767"/>
    </source>
</evidence>
<keyword evidence="3" id="KW-1185">Reference proteome</keyword>
<reference evidence="1 3" key="1">
    <citation type="submission" date="2017-12" db="EMBL/GenBank/DDBJ databases">
        <title>Genomic Encyclopedia of Type Strains, Phase III (KMG-III): the genomes of soil and plant-associated and newly described type strains.</title>
        <authorList>
            <person name="Whitman W."/>
        </authorList>
    </citation>
    <scope>NUCLEOTIDE SEQUENCE [LARGE SCALE GENOMIC DNA]</scope>
    <source>
        <strain evidence="1 3">IP-10</strain>
    </source>
</reference>
<comment type="caution">
    <text evidence="2">The sequence shown here is derived from an EMBL/GenBank/DDBJ whole genome shotgun (WGS) entry which is preliminary data.</text>
</comment>
<organism evidence="2 4">
    <name type="scientific">Flavobacterium lindanitolerans</name>
    <dbReference type="NCBI Taxonomy" id="428988"/>
    <lineage>
        <taxon>Bacteria</taxon>
        <taxon>Pseudomonadati</taxon>
        <taxon>Bacteroidota</taxon>
        <taxon>Flavobacteriia</taxon>
        <taxon>Flavobacteriales</taxon>
        <taxon>Flavobacteriaceae</taxon>
        <taxon>Flavobacterium</taxon>
    </lineage>
</organism>
<dbReference type="Proteomes" id="UP000275027">
    <property type="component" value="Unassembled WGS sequence"/>
</dbReference>
<proteinExistence type="predicted"/>
<reference evidence="2 4" key="2">
    <citation type="submission" date="2018-10" db="EMBL/GenBank/DDBJ databases">
        <title>Genomic Encyclopedia of Archaeal and Bacterial Type Strains, Phase II (KMG-II): from individual species to whole genera.</title>
        <authorList>
            <person name="Goeker M."/>
        </authorList>
    </citation>
    <scope>NUCLEOTIDE SEQUENCE [LARGE SCALE GENOMIC DNA]</scope>
    <source>
        <strain evidence="2 4">DSM 21886</strain>
    </source>
</reference>
<gene>
    <name evidence="1" type="ORF">B0G92_0205</name>
    <name evidence="2" type="ORF">CLV50_1299</name>
</gene>
<protein>
    <submittedName>
        <fullName evidence="2">Uncharacterized protein</fullName>
    </submittedName>
</protein>
<dbReference type="Proteomes" id="UP000233767">
    <property type="component" value="Unassembled WGS sequence"/>
</dbReference>
<dbReference type="EMBL" id="PJND01000007">
    <property type="protein sequence ID" value="PKW28582.1"/>
    <property type="molecule type" value="Genomic_DNA"/>
</dbReference>